<protein>
    <recommendedName>
        <fullName evidence="4">Neutral/alkaline non-lysosomal ceramidase N-terminal domain-containing protein</fullName>
    </recommendedName>
</protein>
<proteinExistence type="predicted"/>
<evidence type="ECO:0008006" key="4">
    <source>
        <dbReference type="Google" id="ProtNLM"/>
    </source>
</evidence>
<organism evidence="2 3">
    <name type="scientific">Nonomuraea cypriaca</name>
    <dbReference type="NCBI Taxonomy" id="1187855"/>
    <lineage>
        <taxon>Bacteria</taxon>
        <taxon>Bacillati</taxon>
        <taxon>Actinomycetota</taxon>
        <taxon>Actinomycetes</taxon>
        <taxon>Streptosporangiales</taxon>
        <taxon>Streptosporangiaceae</taxon>
        <taxon>Nonomuraea</taxon>
    </lineage>
</organism>
<evidence type="ECO:0000313" key="2">
    <source>
        <dbReference type="EMBL" id="MBF8192211.1"/>
    </source>
</evidence>
<gene>
    <name evidence="2" type="ORF">ITP53_42340</name>
</gene>
<dbReference type="RefSeq" id="WP_207757202.1">
    <property type="nucleotide sequence ID" value="NZ_JADOGI010000198.1"/>
</dbReference>
<evidence type="ECO:0000313" key="3">
    <source>
        <dbReference type="Proteomes" id="UP000605361"/>
    </source>
</evidence>
<dbReference type="EMBL" id="JADOGI010000198">
    <property type="protein sequence ID" value="MBF8192211.1"/>
    <property type="molecule type" value="Genomic_DNA"/>
</dbReference>
<accession>A0A931AG38</accession>
<keyword evidence="3" id="KW-1185">Reference proteome</keyword>
<dbReference type="Proteomes" id="UP000605361">
    <property type="component" value="Unassembled WGS sequence"/>
</dbReference>
<evidence type="ECO:0000256" key="1">
    <source>
        <dbReference type="SAM" id="MobiDB-lite"/>
    </source>
</evidence>
<comment type="caution">
    <text evidence="2">The sequence shown here is derived from an EMBL/GenBank/DDBJ whole genome shotgun (WGS) entry which is preliminary data.</text>
</comment>
<dbReference type="AlphaFoldDB" id="A0A931AG38"/>
<feature type="region of interest" description="Disordered" evidence="1">
    <location>
        <begin position="136"/>
        <end position="177"/>
    </location>
</feature>
<reference evidence="2" key="1">
    <citation type="submission" date="2020-11" db="EMBL/GenBank/DDBJ databases">
        <title>Whole-genome analyses of Nonomuraea sp. K274.</title>
        <authorList>
            <person name="Veyisoglu A."/>
        </authorList>
    </citation>
    <scope>NUCLEOTIDE SEQUENCE</scope>
    <source>
        <strain evidence="2">K274</strain>
    </source>
</reference>
<name>A0A931AG38_9ACTN</name>
<sequence length="215" mass="21750">MTSGYGRSVLPVPPGTPLGGYAARPGPSTGVLDELEVSVVTLGRLVWVVADLPYVNADLAGAVRLAVLEVAPGRDVWVSATHTHAGPETSRSDDTSLTPARWLAEVPVAAAAAARTAVAREREVTLSVRRVRLSGVGGQRSGARPRRTVPVDVLSFGPPGRPPLNGPGHAPSGGPGSGGPYGVVVVLPVHPTVLGADNQLAGADLAGAVRRALGA</sequence>
<feature type="non-terminal residue" evidence="2">
    <location>
        <position position="215"/>
    </location>
</feature>